<evidence type="ECO:0000313" key="9">
    <source>
        <dbReference type="EMBL" id="PRP67623.1"/>
    </source>
</evidence>
<keyword evidence="4 8" id="KW-0460">Magnesium</keyword>
<comment type="caution">
    <text evidence="8">Lacks conserved residue(s) required for the propagation of feature annotation.</text>
</comment>
<evidence type="ECO:0000256" key="6">
    <source>
        <dbReference type="ARBA" id="ARBA00023209"/>
    </source>
</evidence>
<evidence type="ECO:0000256" key="8">
    <source>
        <dbReference type="HAMAP-Rule" id="MF_00112"/>
    </source>
</evidence>
<dbReference type="Gene3D" id="3.20.20.390">
    <property type="entry name" value="FMN-linked oxidoreductases"/>
    <property type="match status" value="1"/>
</dbReference>
<keyword evidence="10" id="KW-1185">Reference proteome</keyword>
<feature type="binding site" evidence="8">
    <location>
        <position position="59"/>
    </location>
    <ligand>
        <name>Mg(2+)</name>
        <dbReference type="ChEBI" id="CHEBI:18420"/>
    </ligand>
</feature>
<dbReference type="OrthoDB" id="9807235at2"/>
<protein>
    <recommendedName>
        <fullName evidence="8">Geranylgeranylglyceryl phosphate synthase</fullName>
        <shortName evidence="8">GGGP synthase</shortName>
        <shortName evidence="8">GGGPS</shortName>
        <ecNumber evidence="8">2.5.1.41</ecNumber>
    </recommendedName>
    <alternativeName>
        <fullName evidence="8">(S)-3-O-geranylgeranylglyceryl phosphate synthase</fullName>
    </alternativeName>
    <alternativeName>
        <fullName evidence="8">Phosphoglycerol geranylgeranyltransferase</fullName>
    </alternativeName>
</protein>
<dbReference type="GO" id="GO:0047294">
    <property type="term" value="F:phosphoglycerol geranylgeranyltransferase activity"/>
    <property type="evidence" value="ECO:0007669"/>
    <property type="project" value="UniProtKB-UniRule"/>
</dbReference>
<dbReference type="InterPro" id="IPR038597">
    <property type="entry name" value="GGGP/HepGP_synthase_sf"/>
</dbReference>
<feature type="binding site" evidence="8">
    <location>
        <position position="20"/>
    </location>
    <ligand>
        <name>Mg(2+)</name>
        <dbReference type="ChEBI" id="CHEBI:18420"/>
    </ligand>
</feature>
<evidence type="ECO:0000256" key="1">
    <source>
        <dbReference type="ARBA" id="ARBA00022516"/>
    </source>
</evidence>
<name>A0A2S9WVY2_9FLAO</name>
<evidence type="ECO:0000256" key="7">
    <source>
        <dbReference type="ARBA" id="ARBA00023264"/>
    </source>
</evidence>
<keyword evidence="2 8" id="KW-0808">Transferase</keyword>
<feature type="binding site" evidence="8">
    <location>
        <begin position="179"/>
        <end position="185"/>
    </location>
    <ligand>
        <name>sn-glycerol 1-phosphate</name>
        <dbReference type="ChEBI" id="CHEBI:57685"/>
    </ligand>
</feature>
<dbReference type="EC" id="2.5.1.41" evidence="8"/>
<dbReference type="RefSeq" id="WP_105983337.1">
    <property type="nucleotide sequence ID" value="NZ_MQUC01000003.1"/>
</dbReference>
<evidence type="ECO:0000256" key="5">
    <source>
        <dbReference type="ARBA" id="ARBA00023098"/>
    </source>
</evidence>
<reference evidence="9 10" key="1">
    <citation type="submission" date="2016-11" db="EMBL/GenBank/DDBJ databases">
        <title>Trade-off between light-utilization and light-protection in marine flavobacteria.</title>
        <authorList>
            <person name="Kumagai Y."/>
        </authorList>
    </citation>
    <scope>NUCLEOTIDE SEQUENCE [LARGE SCALE GENOMIC DNA]</scope>
    <source>
        <strain evidence="9 10">JCM 17109</strain>
    </source>
</reference>
<comment type="caution">
    <text evidence="9">The sequence shown here is derived from an EMBL/GenBank/DDBJ whole genome shotgun (WGS) entry which is preliminary data.</text>
</comment>
<dbReference type="Pfam" id="PF01884">
    <property type="entry name" value="PcrB"/>
    <property type="match status" value="1"/>
</dbReference>
<comment type="catalytic activity">
    <reaction evidence="8">
        <text>sn-glycerol 1-phosphate + (2E,6E,10E)-geranylgeranyl diphosphate = sn-3-O-(geranylgeranyl)glycerol 1-phosphate + diphosphate</text>
        <dbReference type="Rhea" id="RHEA:23404"/>
        <dbReference type="ChEBI" id="CHEBI:33019"/>
        <dbReference type="ChEBI" id="CHEBI:57677"/>
        <dbReference type="ChEBI" id="CHEBI:57685"/>
        <dbReference type="ChEBI" id="CHEBI:58756"/>
        <dbReference type="EC" id="2.5.1.41"/>
    </reaction>
</comment>
<dbReference type="EMBL" id="MQUC01000003">
    <property type="protein sequence ID" value="PRP67623.1"/>
    <property type="molecule type" value="Genomic_DNA"/>
</dbReference>
<evidence type="ECO:0000256" key="3">
    <source>
        <dbReference type="ARBA" id="ARBA00022723"/>
    </source>
</evidence>
<comment type="function">
    <text evidence="8">Prenyltransferase that catalyzes the transfer of the geranylgeranyl moiety of geranylgeranyl diphosphate (GGPP) to the C3 hydroxyl of sn-glycerol-1-phosphate (G1P).</text>
</comment>
<keyword evidence="7 8" id="KW-1208">Phospholipid metabolism</keyword>
<gene>
    <name evidence="9" type="ORF">BST86_11225</name>
</gene>
<dbReference type="HAMAP" id="MF_00112">
    <property type="entry name" value="GGGP_HepGP_synthase"/>
    <property type="match status" value="1"/>
</dbReference>
<dbReference type="Proteomes" id="UP000239532">
    <property type="component" value="Unassembled WGS sequence"/>
</dbReference>
<feature type="binding site" evidence="8">
    <location>
        <begin position="210"/>
        <end position="211"/>
    </location>
    <ligand>
        <name>sn-glycerol 1-phosphate</name>
        <dbReference type="ChEBI" id="CHEBI:57685"/>
    </ligand>
</feature>
<dbReference type="GO" id="GO:0000287">
    <property type="term" value="F:magnesium ion binding"/>
    <property type="evidence" value="ECO:0007669"/>
    <property type="project" value="UniProtKB-UniRule"/>
</dbReference>
<evidence type="ECO:0000256" key="4">
    <source>
        <dbReference type="ARBA" id="ARBA00022842"/>
    </source>
</evidence>
<sequence length="243" mass="26583">MMEILKSIREFERTLGILVDPEKLKVNDFSAFAKAITSTASILTKDLGLDQIILLIGGSTMEHVGLEAWLSAFRQQIDFKLVLFPGSAQQISERADALLFLNLISGRNPEYLIGQQVEAAKKLRNSTLEIIPTAYLLLDGDQQTAVERVSKTQPIPQSEVDLITDTALAGQLMGNKLIYLEAGSGARTTVSIEVLRKVVETVQVPVIVGGGLRSLDEIKKRFEAGAKMVVVGTAMEEDLNWKG</sequence>
<dbReference type="NCBIfam" id="TIGR01768">
    <property type="entry name" value="GGGP-family"/>
    <property type="match status" value="1"/>
</dbReference>
<organism evidence="9 10">
    <name type="scientific">Nonlabens agnitus</name>
    <dbReference type="NCBI Taxonomy" id="870484"/>
    <lineage>
        <taxon>Bacteria</taxon>
        <taxon>Pseudomonadati</taxon>
        <taxon>Bacteroidota</taxon>
        <taxon>Flavobacteriia</taxon>
        <taxon>Flavobacteriales</taxon>
        <taxon>Flavobacteriaceae</taxon>
        <taxon>Nonlabens</taxon>
    </lineage>
</organism>
<keyword evidence="5 8" id="KW-0443">Lipid metabolism</keyword>
<dbReference type="SUPFAM" id="SSF51395">
    <property type="entry name" value="FMN-linked oxidoreductases"/>
    <property type="match status" value="1"/>
</dbReference>
<keyword evidence="3 8" id="KW-0479">Metal-binding</keyword>
<evidence type="ECO:0000256" key="2">
    <source>
        <dbReference type="ARBA" id="ARBA00022679"/>
    </source>
</evidence>
<comment type="cofactor">
    <cofactor evidence="8">
        <name>Mg(2+)</name>
        <dbReference type="ChEBI" id="CHEBI:18420"/>
    </cofactor>
</comment>
<keyword evidence="1 8" id="KW-0444">Lipid biosynthesis</keyword>
<proteinExistence type="inferred from homology"/>
<evidence type="ECO:0000313" key="10">
    <source>
        <dbReference type="Proteomes" id="UP000239532"/>
    </source>
</evidence>
<feature type="binding site" evidence="8">
    <location>
        <begin position="232"/>
        <end position="233"/>
    </location>
    <ligand>
        <name>sn-glycerol 1-phosphate</name>
        <dbReference type="ChEBI" id="CHEBI:57685"/>
    </ligand>
</feature>
<accession>A0A2S9WVY2</accession>
<dbReference type="GO" id="GO:0046474">
    <property type="term" value="P:glycerophospholipid biosynthetic process"/>
    <property type="evidence" value="ECO:0007669"/>
    <property type="project" value="UniProtKB-UniRule"/>
</dbReference>
<dbReference type="AlphaFoldDB" id="A0A2S9WVY2"/>
<keyword evidence="6 8" id="KW-0594">Phospholipid biosynthesis</keyword>
<comment type="similarity">
    <text evidence="8">Belongs to the GGGP/HepGP synthase family. Group II subfamily.</text>
</comment>
<dbReference type="InterPro" id="IPR008205">
    <property type="entry name" value="GGGP_HepGP_synthase"/>
</dbReference>